<dbReference type="GO" id="GO:0045893">
    <property type="term" value="P:positive regulation of DNA-templated transcription"/>
    <property type="evidence" value="ECO:0007669"/>
    <property type="project" value="TreeGrafter"/>
</dbReference>
<dbReference type="GO" id="GO:0005654">
    <property type="term" value="C:nucleoplasm"/>
    <property type="evidence" value="ECO:0007669"/>
    <property type="project" value="TreeGrafter"/>
</dbReference>
<dbReference type="Proteomes" id="UP001054945">
    <property type="component" value="Unassembled WGS sequence"/>
</dbReference>
<evidence type="ECO:0000256" key="1">
    <source>
        <dbReference type="SAM" id="MobiDB-lite"/>
    </source>
</evidence>
<protein>
    <submittedName>
        <fullName evidence="2">Uncharacterized protein</fullName>
    </submittedName>
</protein>
<feature type="compositionally biased region" description="Polar residues" evidence="1">
    <location>
        <begin position="288"/>
        <end position="318"/>
    </location>
</feature>
<reference evidence="2 3" key="1">
    <citation type="submission" date="2021-06" db="EMBL/GenBank/DDBJ databases">
        <title>Caerostris extrusa draft genome.</title>
        <authorList>
            <person name="Kono N."/>
            <person name="Arakawa K."/>
        </authorList>
    </citation>
    <scope>NUCLEOTIDE SEQUENCE [LARGE SCALE GENOMIC DNA]</scope>
</reference>
<dbReference type="GO" id="GO:0006357">
    <property type="term" value="P:regulation of transcription by RNA polymerase II"/>
    <property type="evidence" value="ECO:0007669"/>
    <property type="project" value="TreeGrafter"/>
</dbReference>
<dbReference type="EMBL" id="BPLR01006165">
    <property type="protein sequence ID" value="GIY07858.1"/>
    <property type="molecule type" value="Genomic_DNA"/>
</dbReference>
<feature type="region of interest" description="Disordered" evidence="1">
    <location>
        <begin position="175"/>
        <end position="215"/>
    </location>
</feature>
<dbReference type="GO" id="GO:0071565">
    <property type="term" value="C:nBAF complex"/>
    <property type="evidence" value="ECO:0007669"/>
    <property type="project" value="TreeGrafter"/>
</dbReference>
<proteinExistence type="predicted"/>
<accession>A0AAV4QDQ7</accession>
<evidence type="ECO:0000313" key="2">
    <source>
        <dbReference type="EMBL" id="GIY07858.1"/>
    </source>
</evidence>
<feature type="compositionally biased region" description="Low complexity" evidence="1">
    <location>
        <begin position="276"/>
        <end position="287"/>
    </location>
</feature>
<sequence length="620" mass="70271">MHYPQTAPTNVPHNSASGQSQYNQYSQSPSSNYSTAVNKDFDGNYSDASVPNRNQATYLNHVQNSYPNQKMPYQGDCQNKDQMQSSQYARYSETHKNESYRGSEGPPGTQLEILLSMDFPAYELLYTVRLPLMHILFHSYSNALTFTPFKSEVCWMPIPFYLFFNRDLGSKMEKNRNVVPNDGTLSSTSYQYSSTSTKSNTYTYAPPQQGHNKDALNNLVYPHQYNNRPQRAWLSEQNQHSHPHTGQRPQLKPQVNPSEGKQLPEVKSRKSWLSFQNSSQNKNKNQSVSTSIPTQNQTLLSAKTQPQSNVSPASQTSPVVKKPLEFPPNTVESTTPVAVKRRRCPAKRLGQIELWKLLLSLKSGLLAESTYALDCLGILLADNNTVVYFNLDHLPGLLTVLVDHLRCFLNKIFGIAEDMELRKSTTSHGDQLSLGSSDIFNNEGKINILDTPNFTYKTRCRKKIEIQYDEAVFLIDPQRSWDLYEDFDVSAEHWQKGGGDITSHIQTCFAENTKKVKFCRELTNEKAKDIKENHTTHDKSNMWKSSLLYKGEPVVVLKKVNFDADKAIATTYTGCDVDADDSCSVKSVSSNNSDKEVNCSDKEEELEKIQTCQMTVLLKF</sequence>
<feature type="compositionally biased region" description="Low complexity" evidence="1">
    <location>
        <begin position="14"/>
        <end position="34"/>
    </location>
</feature>
<feature type="compositionally biased region" description="Basic and acidic residues" evidence="1">
    <location>
        <begin position="92"/>
        <end position="101"/>
    </location>
</feature>
<feature type="compositionally biased region" description="Low complexity" evidence="1">
    <location>
        <begin position="184"/>
        <end position="204"/>
    </location>
</feature>
<comment type="caution">
    <text evidence="2">The sequence shown here is derived from an EMBL/GenBank/DDBJ whole genome shotgun (WGS) entry which is preliminary data.</text>
</comment>
<dbReference type="GO" id="GO:0035060">
    <property type="term" value="C:brahma complex"/>
    <property type="evidence" value="ECO:0007669"/>
    <property type="project" value="InterPro"/>
</dbReference>
<gene>
    <name evidence="2" type="primary">ARID1A</name>
    <name evidence="2" type="ORF">CEXT_21291</name>
</gene>
<feature type="region of interest" description="Disordered" evidence="1">
    <location>
        <begin position="235"/>
        <end position="328"/>
    </location>
</feature>
<organism evidence="2 3">
    <name type="scientific">Caerostris extrusa</name>
    <name type="common">Bark spider</name>
    <name type="synonym">Caerostris bankana</name>
    <dbReference type="NCBI Taxonomy" id="172846"/>
    <lineage>
        <taxon>Eukaryota</taxon>
        <taxon>Metazoa</taxon>
        <taxon>Ecdysozoa</taxon>
        <taxon>Arthropoda</taxon>
        <taxon>Chelicerata</taxon>
        <taxon>Arachnida</taxon>
        <taxon>Araneae</taxon>
        <taxon>Araneomorphae</taxon>
        <taxon>Entelegynae</taxon>
        <taxon>Araneoidea</taxon>
        <taxon>Araneidae</taxon>
        <taxon>Caerostris</taxon>
    </lineage>
</organism>
<feature type="region of interest" description="Disordered" evidence="1">
    <location>
        <begin position="1"/>
        <end position="52"/>
    </location>
</feature>
<feature type="compositionally biased region" description="Polar residues" evidence="1">
    <location>
        <begin position="76"/>
        <end position="89"/>
    </location>
</feature>
<dbReference type="GO" id="GO:0016514">
    <property type="term" value="C:SWI/SNF complex"/>
    <property type="evidence" value="ECO:0007669"/>
    <property type="project" value="InterPro"/>
</dbReference>
<feature type="compositionally biased region" description="Polar residues" evidence="1">
    <location>
        <begin position="1"/>
        <end position="13"/>
    </location>
</feature>
<keyword evidence="3" id="KW-1185">Reference proteome</keyword>
<dbReference type="GO" id="GO:0006338">
    <property type="term" value="P:chromatin remodeling"/>
    <property type="evidence" value="ECO:0007669"/>
    <property type="project" value="InterPro"/>
</dbReference>
<dbReference type="InterPro" id="IPR021906">
    <property type="entry name" value="BAF250/Osa"/>
</dbReference>
<dbReference type="PANTHER" id="PTHR12656:SF5">
    <property type="entry name" value="TRITHORAX GROUP PROTEIN OSA"/>
    <property type="match status" value="1"/>
</dbReference>
<dbReference type="PANTHER" id="PTHR12656">
    <property type="entry name" value="BRG-1 ASSOCIATED FACTOR 250 BAF250"/>
    <property type="match status" value="1"/>
</dbReference>
<evidence type="ECO:0000313" key="3">
    <source>
        <dbReference type="Proteomes" id="UP001054945"/>
    </source>
</evidence>
<feature type="region of interest" description="Disordered" evidence="1">
    <location>
        <begin position="69"/>
        <end position="106"/>
    </location>
</feature>
<dbReference type="GO" id="GO:0031491">
    <property type="term" value="F:nucleosome binding"/>
    <property type="evidence" value="ECO:0007669"/>
    <property type="project" value="TreeGrafter"/>
</dbReference>
<dbReference type="AlphaFoldDB" id="A0AAV4QDQ7"/>
<name>A0AAV4QDQ7_CAEEX</name>